<dbReference type="EMBL" id="SKBN01000275">
    <property type="protein sequence ID" value="TGJ79590.1"/>
    <property type="molecule type" value="Genomic_DNA"/>
</dbReference>
<name>A0A4Z0YL54_9PEZI</name>
<dbReference type="OrthoDB" id="19923at2759"/>
<dbReference type="SUPFAM" id="SSF52540">
    <property type="entry name" value="P-loop containing nucleoside triphosphate hydrolases"/>
    <property type="match status" value="1"/>
</dbReference>
<feature type="compositionally biased region" description="Acidic residues" evidence="3">
    <location>
        <begin position="321"/>
        <end position="341"/>
    </location>
</feature>
<evidence type="ECO:0000256" key="3">
    <source>
        <dbReference type="SAM" id="MobiDB-lite"/>
    </source>
</evidence>
<organism evidence="4 5">
    <name type="scientific">Xylaria hypoxylon</name>
    <dbReference type="NCBI Taxonomy" id="37992"/>
    <lineage>
        <taxon>Eukaryota</taxon>
        <taxon>Fungi</taxon>
        <taxon>Dikarya</taxon>
        <taxon>Ascomycota</taxon>
        <taxon>Pezizomycotina</taxon>
        <taxon>Sordariomycetes</taxon>
        <taxon>Xylariomycetidae</taxon>
        <taxon>Xylariales</taxon>
        <taxon>Xylariaceae</taxon>
        <taxon>Xylaria</taxon>
    </lineage>
</organism>
<dbReference type="InterPro" id="IPR001806">
    <property type="entry name" value="Small_GTPase"/>
</dbReference>
<dbReference type="InterPro" id="IPR020849">
    <property type="entry name" value="Small_GTPase_Ras-type"/>
</dbReference>
<gene>
    <name evidence="4" type="ORF">E0Z10_g9168</name>
</gene>
<sequence length="518" mass="57268">MSGTWSAISKLSLSEISNISVIALPITLNDVSKSSWYKYSTQTGVSGDTFPLDTTYNIAVLGECEVGKSSIITALCFGRSEEAENYSMLDLEYYTSILVDGVKSHLRITDTPGLGSGEYAVLVNEAIRNSDAFILVYSMTDRSSFFRIQSLYEAITSVKQWPHTKRRPVVIVANKADLEESHDISPELPFSLAAKLNCALFECSVKSDSAVARPFIELVRFHKYPLIARGLLATGNEIDDILRNQERLSRYFNQDEGNRFDMEGVIGAGQFGVTWKIKYRASATDIPIGSNPRSSQPGPGLGLSVRHIVLKTDRTYSYREDEMEDDDDEDDGGDGDDGDDEDEILRMCIAMGWPPNKPDGVNPQPVLETSQGAPYGGIIHGDMHHSNLMFGDFIPEDPGLEHTLTPILKLIDLGSVRKVVDFREEIVNAVRENIFDIGVMMVELITLNPDLADRLFPGAPGAKPFRMKPNGPEIMTYGGPLLPDKNNVNPYPGLDTGLRDLRRRVSKPGMNSFIQVEA</sequence>
<accession>A0A4Z0YL54</accession>
<dbReference type="InterPro" id="IPR005225">
    <property type="entry name" value="Small_GTP-bd"/>
</dbReference>
<dbReference type="GO" id="GO:0005525">
    <property type="term" value="F:GTP binding"/>
    <property type="evidence" value="ECO:0007669"/>
    <property type="project" value="UniProtKB-KW"/>
</dbReference>
<dbReference type="GO" id="GO:0003924">
    <property type="term" value="F:GTPase activity"/>
    <property type="evidence" value="ECO:0007669"/>
    <property type="project" value="InterPro"/>
</dbReference>
<dbReference type="SUPFAM" id="SSF56112">
    <property type="entry name" value="Protein kinase-like (PK-like)"/>
    <property type="match status" value="1"/>
</dbReference>
<dbReference type="NCBIfam" id="TIGR00231">
    <property type="entry name" value="small_GTP"/>
    <property type="match status" value="1"/>
</dbReference>
<comment type="caution">
    <text evidence="4">The sequence shown here is derived from an EMBL/GenBank/DDBJ whole genome shotgun (WGS) entry which is preliminary data.</text>
</comment>
<dbReference type="Pfam" id="PF00071">
    <property type="entry name" value="Ras"/>
    <property type="match status" value="1"/>
</dbReference>
<dbReference type="PRINTS" id="PR00449">
    <property type="entry name" value="RASTRNSFRMNG"/>
</dbReference>
<keyword evidence="5" id="KW-1185">Reference proteome</keyword>
<reference evidence="4 5" key="1">
    <citation type="submission" date="2019-03" db="EMBL/GenBank/DDBJ databases">
        <title>Draft genome sequence of Xylaria hypoxylon DSM 108379, a ubiquitous saprotrophic-parasitic fungi on hardwood.</title>
        <authorList>
            <person name="Buettner E."/>
            <person name="Leonhardt S."/>
            <person name="Gebauer A.M."/>
            <person name="Liers C."/>
            <person name="Hofrichter M."/>
            <person name="Kellner H."/>
        </authorList>
    </citation>
    <scope>NUCLEOTIDE SEQUENCE [LARGE SCALE GENOMIC DNA]</scope>
    <source>
        <strain evidence="4 5">DSM 108379</strain>
    </source>
</reference>
<proteinExistence type="predicted"/>
<dbReference type="AlphaFoldDB" id="A0A4Z0YL54"/>
<dbReference type="InterPro" id="IPR027417">
    <property type="entry name" value="P-loop_NTPase"/>
</dbReference>
<evidence type="ECO:0000313" key="5">
    <source>
        <dbReference type="Proteomes" id="UP000297716"/>
    </source>
</evidence>
<evidence type="ECO:0000313" key="4">
    <source>
        <dbReference type="EMBL" id="TGJ79590.1"/>
    </source>
</evidence>
<dbReference type="SMART" id="SM00173">
    <property type="entry name" value="RAS"/>
    <property type="match status" value="1"/>
</dbReference>
<dbReference type="PROSITE" id="PS51419">
    <property type="entry name" value="RAB"/>
    <property type="match status" value="1"/>
</dbReference>
<dbReference type="InterPro" id="IPR011009">
    <property type="entry name" value="Kinase-like_dom_sf"/>
</dbReference>
<dbReference type="SMART" id="SM00175">
    <property type="entry name" value="RAB"/>
    <property type="match status" value="1"/>
</dbReference>
<dbReference type="Gene3D" id="3.40.50.300">
    <property type="entry name" value="P-loop containing nucleotide triphosphate hydrolases"/>
    <property type="match status" value="1"/>
</dbReference>
<evidence type="ECO:0000256" key="1">
    <source>
        <dbReference type="ARBA" id="ARBA00022741"/>
    </source>
</evidence>
<keyword evidence="1" id="KW-0547">Nucleotide-binding</keyword>
<dbReference type="Proteomes" id="UP000297716">
    <property type="component" value="Unassembled WGS sequence"/>
</dbReference>
<keyword evidence="2" id="KW-0342">GTP-binding</keyword>
<evidence type="ECO:0000256" key="2">
    <source>
        <dbReference type="ARBA" id="ARBA00023134"/>
    </source>
</evidence>
<dbReference type="GO" id="GO:0007165">
    <property type="term" value="P:signal transduction"/>
    <property type="evidence" value="ECO:0007669"/>
    <property type="project" value="InterPro"/>
</dbReference>
<feature type="region of interest" description="Disordered" evidence="3">
    <location>
        <begin position="316"/>
        <end position="341"/>
    </location>
</feature>
<dbReference type="PANTHER" id="PTHR24070">
    <property type="entry name" value="RAS, DI-RAS, AND RHEB FAMILY MEMBERS OF SMALL GTPASE SUPERFAMILY"/>
    <property type="match status" value="1"/>
</dbReference>
<dbReference type="GO" id="GO:0016020">
    <property type="term" value="C:membrane"/>
    <property type="evidence" value="ECO:0007669"/>
    <property type="project" value="InterPro"/>
</dbReference>
<protein>
    <submittedName>
        <fullName evidence="4">Uncharacterized protein</fullName>
    </submittedName>
</protein>
<dbReference type="PROSITE" id="PS51421">
    <property type="entry name" value="RAS"/>
    <property type="match status" value="1"/>
</dbReference>
<dbReference type="STRING" id="37992.A0A4Z0YL54"/>